<dbReference type="EMBL" id="CAJNOO010000006">
    <property type="protein sequence ID" value="CAF0735617.1"/>
    <property type="molecule type" value="Genomic_DNA"/>
</dbReference>
<evidence type="ECO:0000259" key="2">
    <source>
        <dbReference type="Pfam" id="PF23751"/>
    </source>
</evidence>
<dbReference type="InterPro" id="IPR001680">
    <property type="entry name" value="WD40_rpt"/>
</dbReference>
<evidence type="ECO:0008006" key="8">
    <source>
        <dbReference type="Google" id="ProtNLM"/>
    </source>
</evidence>
<dbReference type="Proteomes" id="UP000663823">
    <property type="component" value="Unassembled WGS sequence"/>
</dbReference>
<feature type="compositionally biased region" description="Basic and acidic residues" evidence="1">
    <location>
        <begin position="640"/>
        <end position="659"/>
    </location>
</feature>
<dbReference type="Pfam" id="PF23752">
    <property type="entry name" value="Beta-prop_WDR11_2nd"/>
    <property type="match status" value="1"/>
</dbReference>
<feature type="region of interest" description="Disordered" evidence="1">
    <location>
        <begin position="630"/>
        <end position="659"/>
    </location>
</feature>
<feature type="domain" description="WDR11 TPR" evidence="4">
    <location>
        <begin position="966"/>
        <end position="1142"/>
    </location>
</feature>
<comment type="caution">
    <text evidence="5">The sequence shown here is derived from an EMBL/GenBank/DDBJ whole genome shotgun (WGS) entry which is preliminary data.</text>
</comment>
<protein>
    <recommendedName>
        <fullName evidence="8">WD repeat-containing protein 11</fullName>
    </recommendedName>
</protein>
<dbReference type="InterPro" id="IPR057853">
    <property type="entry name" value="Beta-prop_WDR11_2nd"/>
</dbReference>
<reference evidence="5" key="1">
    <citation type="submission" date="2021-02" db="EMBL/GenBank/DDBJ databases">
        <authorList>
            <person name="Nowell W R."/>
        </authorList>
    </citation>
    <scope>NUCLEOTIDE SEQUENCE</scope>
</reference>
<dbReference type="PANTHER" id="PTHR14593">
    <property type="entry name" value="WD REPEAT-CONTAINING PROTEIN 11"/>
    <property type="match status" value="1"/>
</dbReference>
<evidence type="ECO:0000313" key="7">
    <source>
        <dbReference type="Proteomes" id="UP000663882"/>
    </source>
</evidence>
<feature type="compositionally biased region" description="Low complexity" evidence="1">
    <location>
        <begin position="204"/>
        <end position="247"/>
    </location>
</feature>
<feature type="region of interest" description="Disordered" evidence="1">
    <location>
        <begin position="195"/>
        <end position="247"/>
    </location>
</feature>
<dbReference type="SMART" id="SM00320">
    <property type="entry name" value="WD40"/>
    <property type="match status" value="6"/>
</dbReference>
<dbReference type="AlphaFoldDB" id="A0A813NAG1"/>
<evidence type="ECO:0000313" key="6">
    <source>
        <dbReference type="EMBL" id="CAF3483089.1"/>
    </source>
</evidence>
<dbReference type="Pfam" id="PF23753">
    <property type="entry name" value="TPR_WDR11"/>
    <property type="match status" value="1"/>
</dbReference>
<evidence type="ECO:0000259" key="4">
    <source>
        <dbReference type="Pfam" id="PF23753"/>
    </source>
</evidence>
<dbReference type="Pfam" id="PF23751">
    <property type="entry name" value="Beta-prop_WDR11_1st"/>
    <property type="match status" value="2"/>
</dbReference>
<feature type="domain" description="WDR11 second beta-propeller" evidence="3">
    <location>
        <begin position="480"/>
        <end position="816"/>
    </location>
</feature>
<dbReference type="GO" id="GO:0005737">
    <property type="term" value="C:cytoplasm"/>
    <property type="evidence" value="ECO:0007669"/>
    <property type="project" value="TreeGrafter"/>
</dbReference>
<dbReference type="InterPro" id="IPR057854">
    <property type="entry name" value="TPR_WDR11"/>
</dbReference>
<dbReference type="PANTHER" id="PTHR14593:SF5">
    <property type="entry name" value="WD REPEAT-CONTAINING PROTEIN 11"/>
    <property type="match status" value="1"/>
</dbReference>
<feature type="compositionally biased region" description="Polar residues" evidence="1">
    <location>
        <begin position="630"/>
        <end position="639"/>
    </location>
</feature>
<dbReference type="Proteomes" id="UP000663882">
    <property type="component" value="Unassembled WGS sequence"/>
</dbReference>
<name>A0A813NAG1_9BILA</name>
<dbReference type="InterPro" id="IPR036322">
    <property type="entry name" value="WD40_repeat_dom_sf"/>
</dbReference>
<dbReference type="InterPro" id="IPR057852">
    <property type="entry name" value="Beta-prop_WDR11_1st"/>
</dbReference>
<proteinExistence type="predicted"/>
<dbReference type="OrthoDB" id="1291858at2759"/>
<evidence type="ECO:0000259" key="3">
    <source>
        <dbReference type="Pfam" id="PF23752"/>
    </source>
</evidence>
<dbReference type="InterPro" id="IPR015943">
    <property type="entry name" value="WD40/YVTN_repeat-like_dom_sf"/>
</dbReference>
<gene>
    <name evidence="6" type="ORF">OTI717_LOCUS649</name>
    <name evidence="5" type="ORF">RFH988_LOCUS411</name>
</gene>
<evidence type="ECO:0000313" key="5">
    <source>
        <dbReference type="EMBL" id="CAF0735617.1"/>
    </source>
</evidence>
<accession>A0A813NAG1</accession>
<dbReference type="EMBL" id="CAJOAX010000023">
    <property type="protein sequence ID" value="CAF3483089.1"/>
    <property type="molecule type" value="Genomic_DNA"/>
</dbReference>
<feature type="domain" description="WDR11 first beta-propeller" evidence="2">
    <location>
        <begin position="265"/>
        <end position="358"/>
    </location>
</feature>
<feature type="domain" description="WDR11 first beta-propeller" evidence="2">
    <location>
        <begin position="14"/>
        <end position="177"/>
    </location>
</feature>
<evidence type="ECO:0000256" key="1">
    <source>
        <dbReference type="SAM" id="MobiDB-lite"/>
    </source>
</evidence>
<dbReference type="PROSITE" id="PS51257">
    <property type="entry name" value="PROKAR_LIPOPROTEIN"/>
    <property type="match status" value="1"/>
</dbReference>
<dbReference type="Gene3D" id="2.130.10.10">
    <property type="entry name" value="YVTN repeat-like/Quinoprotein amine dehydrogenase"/>
    <property type="match status" value="3"/>
</dbReference>
<dbReference type="SUPFAM" id="SSF50978">
    <property type="entry name" value="WD40 repeat-like"/>
    <property type="match status" value="2"/>
</dbReference>
<sequence>MNLVSRIIPGALNNANKDAIDWNYHGLLAYGCQSTVVVLDTQSFRVLQCMEKYYEPIIKVKWCPDKFYHNIDDPYSLKLASADSSGNILIWDVYKSSVQTEFRDGNKLISDMIWYLTDDNSQLLLVIYSPNIVILWNAQTGTKIWRIIYDHERQRDTESFLQIIQDPFNHQRAILLGQSSLTFIEDFSPINTPSGQNRRFYISNTNNNNNNSNNNPNNNKQQNPMPNNNKQQNPIPNNYNRSPSMTSISSASSQLTTRLKTIMEGNEYSKQDDQSSLSIVSLTDCIQILFHPIHRHLILIVYPREILIFDLQILQTVGNIICEKGSAAFYKIYGCSLHDTFICFHESGTISIRNRHLENSTITALQSSNCLLNDFVIDLTYDLIYYSDPFRLVKNTRICSFSVSPKDETSISLILTDGKVLFWNIDQKIFSTLSNNEINNEGNIGNRIPLGGVMFSAPHGPYVINMCPPMTAKNWKEWQPLLAVGCTNGDIVIFDLMDGTIQRQLAVHSCTVRGLLWLSSQIILSWAYQTPGDGRSTVRNEICMIDFQSGRQESFRSEVTHEESPIESLKVSQSKNYLIILFRDQPFELWDLKSFTLIRRLPKKCPRILALDWSPNVLVMKRSSGESNTLVATRSLSSGESEHDTNRTSKEAENALSDHEKKTARENFIFTDEYNLLYHFYVEGRTIKEVATVPPDHSSSAATDLVLKGDYLLSGDIDGVIQIFNIKLKQSKTFNTRRSPIRKVRFAPGKGNFRAFILFNDGVDIWDIRDRDRISTLKYPRDTIQVTDGEWASSDKIILACSDHCLRIYEMNLVDSSSSLEFQTIQQSTFYSYLLPARHANLLKHLLCITNGSLDDLIKKCEDTNLNGILEKELSKIDIKSKNYLTNTNSTIDRCLFIANLFNDSWEQYFWRLTEYYLYEYGTIIENSNRPLSLLSSYDLLLDSKTFEQIQLERTIRRDIKSLSSSSSSINHCIDSYIALKQIDRAVQLLLDTDPNNDTYALNSIKACLISSMNKQPNEISKNTVTKLVATNLIANGKVDEGVQLLCTIDLCAEACRYLQDHNQWERSIWLAKLRLKTNSNEYIDVIKRWSEYIRLYSQTSKMNSALILITCGQFRRAIEILHNQGATELAIRLFICCKQFGIDDGTKGEKLFDDYMDLMKSFGFASIANDYRTILV</sequence>
<dbReference type="InterPro" id="IPR039694">
    <property type="entry name" value="WDR11"/>
</dbReference>
<organism evidence="5 7">
    <name type="scientific">Rotaria sordida</name>
    <dbReference type="NCBI Taxonomy" id="392033"/>
    <lineage>
        <taxon>Eukaryota</taxon>
        <taxon>Metazoa</taxon>
        <taxon>Spiralia</taxon>
        <taxon>Gnathifera</taxon>
        <taxon>Rotifera</taxon>
        <taxon>Eurotatoria</taxon>
        <taxon>Bdelloidea</taxon>
        <taxon>Philodinida</taxon>
        <taxon>Philodinidae</taxon>
        <taxon>Rotaria</taxon>
    </lineage>
</organism>